<gene>
    <name evidence="1" type="ORF">BKP35_16690</name>
</gene>
<dbReference type="EMBL" id="MLQQ01000045">
    <property type="protein sequence ID" value="OIJ09308.1"/>
    <property type="molecule type" value="Genomic_DNA"/>
</dbReference>
<evidence type="ECO:0000313" key="1">
    <source>
        <dbReference type="EMBL" id="OIJ09308.1"/>
    </source>
</evidence>
<keyword evidence="2" id="KW-1185">Reference proteome</keyword>
<comment type="caution">
    <text evidence="1">The sequence shown here is derived from an EMBL/GenBank/DDBJ whole genome shotgun (WGS) entry which is preliminary data.</text>
</comment>
<dbReference type="RefSeq" id="WP_071314517.1">
    <property type="nucleotide sequence ID" value="NZ_MLQQ01000045.1"/>
</dbReference>
<reference evidence="1 2" key="1">
    <citation type="submission" date="2016-10" db="EMBL/GenBank/DDBJ databases">
        <title>Draft genome sequences of four alkaliphilic bacteria belonging to the Anaerobacillus genus.</title>
        <authorList>
            <person name="Bassil N.M."/>
            <person name="Lloyd J.R."/>
        </authorList>
    </citation>
    <scope>NUCLEOTIDE SEQUENCE [LARGE SCALE GENOMIC DNA]</scope>
    <source>
        <strain evidence="1 2">DSM 15340</strain>
    </source>
</reference>
<protein>
    <submittedName>
        <fullName evidence="1">Uncharacterized protein</fullName>
    </submittedName>
</protein>
<accession>A0A1S2L9Y7</accession>
<sequence length="166" mass="19128">MTQPSKLLLLELIMLKEKYNQKAFSEVKQILNSEDHAILTEIIASLQALDNKNKKTPTAPKQTIITAANENVEISNEIEKLIRDKETFKRVKELQDFVSQKVKLTAKKNTKEKLIEIYFEEVSNYSEAELQKEKELLNEIKNSKQDVSAFLGMAKEIVKSRKRSDS</sequence>
<dbReference type="AlphaFoldDB" id="A0A1S2L9Y7"/>
<name>A0A1S2L9Y7_9BACI</name>
<organism evidence="1 2">
    <name type="scientific">Anaerobacillus arseniciselenatis</name>
    <dbReference type="NCBI Taxonomy" id="85682"/>
    <lineage>
        <taxon>Bacteria</taxon>
        <taxon>Bacillati</taxon>
        <taxon>Bacillota</taxon>
        <taxon>Bacilli</taxon>
        <taxon>Bacillales</taxon>
        <taxon>Bacillaceae</taxon>
        <taxon>Anaerobacillus</taxon>
    </lineage>
</organism>
<dbReference type="Proteomes" id="UP000180098">
    <property type="component" value="Unassembled WGS sequence"/>
</dbReference>
<evidence type="ECO:0000313" key="2">
    <source>
        <dbReference type="Proteomes" id="UP000180098"/>
    </source>
</evidence>
<proteinExistence type="predicted"/>